<organism evidence="2 3">
    <name type="scientific">Mycoplasma parvum str. Indiana</name>
    <dbReference type="NCBI Taxonomy" id="1403316"/>
    <lineage>
        <taxon>Bacteria</taxon>
        <taxon>Bacillati</taxon>
        <taxon>Mycoplasmatota</taxon>
        <taxon>Mollicutes</taxon>
        <taxon>Mycoplasmataceae</taxon>
        <taxon>Mycoplasma</taxon>
    </lineage>
</organism>
<dbReference type="Proteomes" id="UP000017119">
    <property type="component" value="Chromosome"/>
</dbReference>
<name>U5NCR2_9MOLU</name>
<keyword evidence="1" id="KW-0812">Transmembrane</keyword>
<reference evidence="2 3" key="1">
    <citation type="journal article" date="2013" name="Genome Announc.">
        <title>Genome Sequence of Mycoplasma parvum (Formerly Eperythrozoon parvum), a Diminutive Hemoplasma of the Pig.</title>
        <authorList>
            <person name="do Nascimento N.C."/>
            <person name="Dos Santos A.P."/>
            <person name="Chu Y."/>
            <person name="Guimaraes A.M."/>
            <person name="Pagliaro A."/>
            <person name="Messick J.B."/>
        </authorList>
    </citation>
    <scope>NUCLEOTIDE SEQUENCE [LARGE SCALE GENOMIC DNA]</scope>
    <source>
        <strain evidence="2 3">Indiana</strain>
    </source>
</reference>
<keyword evidence="1" id="KW-0472">Membrane</keyword>
<keyword evidence="1" id="KW-1133">Transmembrane helix</keyword>
<evidence type="ECO:0000313" key="2">
    <source>
        <dbReference type="EMBL" id="AGX89217.1"/>
    </source>
</evidence>
<dbReference type="STRING" id="1403316.PRV_02400"/>
<feature type="transmembrane region" description="Helical" evidence="1">
    <location>
        <begin position="239"/>
        <end position="267"/>
    </location>
</feature>
<dbReference type="HOGENOM" id="CLU_986330_0_0_14"/>
<dbReference type="AlphaFoldDB" id="U5NCR2"/>
<keyword evidence="3" id="KW-1185">Reference proteome</keyword>
<accession>U5NCR2</accession>
<protein>
    <submittedName>
        <fullName evidence="2">Uncharacterized protein</fullName>
    </submittedName>
</protein>
<proteinExistence type="predicted"/>
<dbReference type="EMBL" id="CP006771">
    <property type="protein sequence ID" value="AGX89217.1"/>
    <property type="molecule type" value="Genomic_DNA"/>
</dbReference>
<feature type="transmembrane region" description="Helical" evidence="1">
    <location>
        <begin position="202"/>
        <end position="227"/>
    </location>
</feature>
<dbReference type="KEGG" id="mpv:PRV_02400"/>
<feature type="transmembrane region" description="Helical" evidence="1">
    <location>
        <begin position="161"/>
        <end position="182"/>
    </location>
</feature>
<sequence length="283" mass="33583">MEDRKRTLEQIGDDELAKLFLYKNFASKNTKEVEISDLFAHTREEFFEENPEPDLALQKKLRKEIAEYSPLSSKIEKTIEKYKKKQEFLKKINSALSLKVRKEEELSSSNIPFLGTEYRYFYTYLAQFKRELKNAWIEFNGFVEITLKAPQNFDKLKKFEIYGAVLLLTMLGFLLFGKTFLFNWEKVRFASEHINFFSNWTYAIVILSAIACIAIVFPYIILGIFYFININYLYKTKYFHYFIISCGFVGAILFLTAFFNFLLYQWINYMGGWGPINLTYKSK</sequence>
<evidence type="ECO:0000313" key="3">
    <source>
        <dbReference type="Proteomes" id="UP000017119"/>
    </source>
</evidence>
<gene>
    <name evidence="2" type="ORF">PRV_02400</name>
</gene>
<dbReference type="RefSeq" id="WP_022770254.1">
    <property type="nucleotide sequence ID" value="NC_022575.1"/>
</dbReference>
<dbReference type="PATRIC" id="fig|1403316.3.peg.447"/>
<evidence type="ECO:0000256" key="1">
    <source>
        <dbReference type="SAM" id="Phobius"/>
    </source>
</evidence>